<feature type="transmembrane region" description="Helical" evidence="2">
    <location>
        <begin position="94"/>
        <end position="113"/>
    </location>
</feature>
<dbReference type="AlphaFoldDB" id="A0A7T0G3H3"/>
<evidence type="ECO:0000256" key="1">
    <source>
        <dbReference type="PROSITE-ProRule" id="PRU00339"/>
    </source>
</evidence>
<name>A0A7T0G3H3_9BACT</name>
<organism evidence="3 4">
    <name type="scientific">Candidatus Nitrohelix vancouverensis</name>
    <dbReference type="NCBI Taxonomy" id="2705534"/>
    <lineage>
        <taxon>Bacteria</taxon>
        <taxon>Pseudomonadati</taxon>
        <taxon>Nitrospinota/Tectimicrobiota group</taxon>
        <taxon>Nitrospinota</taxon>
        <taxon>Nitrospinia</taxon>
        <taxon>Nitrospinales</taxon>
        <taxon>Nitrospinaceae</taxon>
        <taxon>Candidatus Nitrohelix</taxon>
    </lineage>
</organism>
<feature type="repeat" description="TPR" evidence="1">
    <location>
        <begin position="645"/>
        <end position="678"/>
    </location>
</feature>
<dbReference type="InterPro" id="IPR011990">
    <property type="entry name" value="TPR-like_helical_dom_sf"/>
</dbReference>
<sequence>MSVKRLAAYLLVYLSFFLLLTPLGAFNDWIPPAQQSGYYSATQIDAGDDSGYYAWLRSAFFDGDLDFANELNYAHAGRFMDTGYVFNNWQMGQALFFLPFFLLGHGVAFLYQWMGYPVALDGYSAPYYLATAIASGSCLFAGLITLHRLLIEFCSERAAFIAGASLWLASPLIYFSFIRQRMAHSVEFFLSVLLLLLWVLYRKSDRWEARALLGYVLGLLCLTRLINIGFFALFFVDQIILYLENVSMSAAEKRKRFALQSGALLAGFFIALLPQLIAWNQMNGAPIPTRTALYAGKGLSQFSLQMLDDKFYGLFFSPQWGLIFSMPLAIFGFCGLFLKSDSLKPLRASLLAYLSALLFIIVAYPEDSASYGHRHLISALPVFAIGLGVALDRCFKKLRLAIPVALIVFGAVALQYLMVVQYKVTLPYNHPQFSWQAIADSASLILERSELLFRSTNWLTLMAMNPAWDARDILYLLLFPLGQIVAALAIAILALRVFKGLDSEFPRREVMVSAAAFSLALSLTVGLLAPTFSEERLKERNAYRDTMGQAESLFNQALYAKSEKEYEKAVALEPEILNPRFGQALSLQAQNRLQESIALYETALAQFPSHALSWLNLGLSHAAMGNMEQAEQSIRRSLRESPRLSRGYDLLGQIYFQSGQLDKSQKMYEYQLGLEPQNASVHARLAMVYTMRNQLEAGRAHLDRAVQLKAPESLTRPIQELLKRGP</sequence>
<evidence type="ECO:0000313" key="3">
    <source>
        <dbReference type="EMBL" id="QPJ65359.1"/>
    </source>
</evidence>
<accession>A0A7T0G3H3</accession>
<feature type="transmembrane region" description="Helical" evidence="2">
    <location>
        <begin position="158"/>
        <end position="177"/>
    </location>
</feature>
<feature type="transmembrane region" description="Helical" evidence="2">
    <location>
        <begin position="320"/>
        <end position="338"/>
    </location>
</feature>
<dbReference type="EMBL" id="CP048620">
    <property type="protein sequence ID" value="QPJ65359.1"/>
    <property type="molecule type" value="Genomic_DNA"/>
</dbReference>
<protein>
    <submittedName>
        <fullName evidence="3">Tetratricopeptide repeat protein</fullName>
    </submittedName>
</protein>
<feature type="transmembrane region" description="Helical" evidence="2">
    <location>
        <begin position="473"/>
        <end position="498"/>
    </location>
</feature>
<dbReference type="SMART" id="SM00028">
    <property type="entry name" value="TPR"/>
    <property type="match status" value="5"/>
</dbReference>
<keyword evidence="2" id="KW-0812">Transmembrane</keyword>
<dbReference type="InterPro" id="IPR019734">
    <property type="entry name" value="TPR_rpt"/>
</dbReference>
<feature type="transmembrane region" description="Helical" evidence="2">
    <location>
        <begin position="398"/>
        <end position="418"/>
    </location>
</feature>
<gene>
    <name evidence="3" type="ORF">G3M78_08130</name>
</gene>
<feature type="transmembrane region" description="Helical" evidence="2">
    <location>
        <begin position="184"/>
        <end position="201"/>
    </location>
</feature>
<feature type="transmembrane region" description="Helical" evidence="2">
    <location>
        <begin position="125"/>
        <end position="146"/>
    </location>
</feature>
<dbReference type="SUPFAM" id="SSF48452">
    <property type="entry name" value="TPR-like"/>
    <property type="match status" value="1"/>
</dbReference>
<dbReference type="PROSITE" id="PS50005">
    <property type="entry name" value="TPR"/>
    <property type="match status" value="2"/>
</dbReference>
<evidence type="ECO:0000313" key="4">
    <source>
        <dbReference type="Proteomes" id="UP000594464"/>
    </source>
</evidence>
<feature type="transmembrane region" description="Helical" evidence="2">
    <location>
        <begin position="350"/>
        <end position="365"/>
    </location>
</feature>
<feature type="transmembrane region" description="Helical" evidence="2">
    <location>
        <begin position="371"/>
        <end position="391"/>
    </location>
</feature>
<evidence type="ECO:0000256" key="2">
    <source>
        <dbReference type="SAM" id="Phobius"/>
    </source>
</evidence>
<dbReference type="Pfam" id="PF13432">
    <property type="entry name" value="TPR_16"/>
    <property type="match status" value="2"/>
</dbReference>
<feature type="transmembrane region" description="Helical" evidence="2">
    <location>
        <begin position="510"/>
        <end position="532"/>
    </location>
</feature>
<keyword evidence="2" id="KW-0472">Membrane</keyword>
<feature type="transmembrane region" description="Helical" evidence="2">
    <location>
        <begin position="213"/>
        <end position="236"/>
    </location>
</feature>
<dbReference type="PANTHER" id="PTHR12558">
    <property type="entry name" value="CELL DIVISION CYCLE 16,23,27"/>
    <property type="match status" value="1"/>
</dbReference>
<proteinExistence type="predicted"/>
<feature type="repeat" description="TPR" evidence="1">
    <location>
        <begin position="611"/>
        <end position="644"/>
    </location>
</feature>
<dbReference type="Gene3D" id="1.25.40.10">
    <property type="entry name" value="Tetratricopeptide repeat domain"/>
    <property type="match status" value="1"/>
</dbReference>
<dbReference type="Proteomes" id="UP000594464">
    <property type="component" value="Chromosome"/>
</dbReference>
<feature type="transmembrane region" description="Helical" evidence="2">
    <location>
        <begin position="257"/>
        <end position="277"/>
    </location>
</feature>
<keyword evidence="2" id="KW-1133">Transmembrane helix</keyword>
<keyword evidence="1" id="KW-0802">TPR repeat</keyword>
<reference evidence="4" key="1">
    <citation type="submission" date="2020-02" db="EMBL/GenBank/DDBJ databases">
        <title>Genomic and physiological characterization of two novel Nitrospinaceae genera.</title>
        <authorList>
            <person name="Mueller A.J."/>
            <person name="Jung M.-Y."/>
            <person name="Strachan C.R."/>
            <person name="Herbold C.W."/>
            <person name="Kirkegaard R.H."/>
            <person name="Daims H."/>
        </authorList>
    </citation>
    <scope>NUCLEOTIDE SEQUENCE [LARGE SCALE GENOMIC DNA]</scope>
</reference>
<dbReference type="PANTHER" id="PTHR12558:SF13">
    <property type="entry name" value="CELL DIVISION CYCLE PROTEIN 27 HOMOLOG"/>
    <property type="match status" value="1"/>
</dbReference>
<dbReference type="KEGG" id="nva:G3M78_08130"/>